<reference evidence="1 2" key="1">
    <citation type="submission" date="2023-08" db="EMBL/GenBank/DDBJ databases">
        <title>Draft genome sequence of Thermococcus waiotapuensis WT1T, a thermophilic sulphur-dependent archaeon from order Thermococcales.</title>
        <authorList>
            <person name="Manners S.H."/>
            <person name="Carere C.R."/>
            <person name="Dhami M.K."/>
            <person name="Dobson R.C.J."/>
            <person name="Stott M.B."/>
        </authorList>
    </citation>
    <scope>NUCLEOTIDE SEQUENCE [LARGE SCALE GENOMIC DNA]</scope>
    <source>
        <strain evidence="1 2">WT1</strain>
    </source>
</reference>
<sequence length="396" mass="43029">MVQKKLLQVVLIVGVLLSAAAMYSVAPGDNGGEVFFGVCVKSGGGYSILFNGSRTVLVPSNLEIGAVYRIWGKVEEREGFLRVSGQYRIEKTDEIPPLAVSIEGAYWKKGENAYLLTPDWVDLATPLNIPKGARVVVYGLEYGSKFYPVKYSVLKNASGSFEDGMPVLVKGVVLGYFGAKNEVIVWNGKEKVYVYLPYNHSVGIGKTIELLGRARLTSRVNVYVDSSEDVRVLGYPEAVPINEASTGEIGEGICTVVKSGKSDFTLNCTDLNLRGVRARTGDTLKVKALNTGSHLLCIDCTLVRPREELPNEICNPKEGGFSKIQGKVEWVRLYKNGFGIANVTNGSCWVLLKLPKSLGVSLREGEQVTAYGFFTTYQGRTAFEVASGDDVCSGNC</sequence>
<dbReference type="Proteomes" id="UP001245683">
    <property type="component" value="Unassembled WGS sequence"/>
</dbReference>
<name>A0AAE4NXS4_9EURY</name>
<evidence type="ECO:0000313" key="2">
    <source>
        <dbReference type="Proteomes" id="UP001245683"/>
    </source>
</evidence>
<evidence type="ECO:0000313" key="1">
    <source>
        <dbReference type="EMBL" id="MDV3104251.1"/>
    </source>
</evidence>
<organism evidence="1 2">
    <name type="scientific">Thermococcus waiotapuensis</name>
    <dbReference type="NCBI Taxonomy" id="90909"/>
    <lineage>
        <taxon>Archaea</taxon>
        <taxon>Methanobacteriati</taxon>
        <taxon>Methanobacteriota</taxon>
        <taxon>Thermococci</taxon>
        <taxon>Thermococcales</taxon>
        <taxon>Thermococcaceae</taxon>
        <taxon>Thermococcus</taxon>
    </lineage>
</organism>
<proteinExistence type="predicted"/>
<accession>A0AAE4NXS4</accession>
<keyword evidence="2" id="KW-1185">Reference proteome</keyword>
<dbReference type="EMBL" id="JAVDZE010000003">
    <property type="protein sequence ID" value="MDV3104251.1"/>
    <property type="molecule type" value="Genomic_DNA"/>
</dbReference>
<dbReference type="RefSeq" id="WP_315342373.1">
    <property type="nucleotide sequence ID" value="NZ_JAVDZE010000003.1"/>
</dbReference>
<comment type="caution">
    <text evidence="1">The sequence shown here is derived from an EMBL/GenBank/DDBJ whole genome shotgun (WGS) entry which is preliminary data.</text>
</comment>
<dbReference type="AlphaFoldDB" id="A0AAE4NXS4"/>
<gene>
    <name evidence="1" type="ORF">RBI02_06830</name>
</gene>
<protein>
    <submittedName>
        <fullName evidence="1">Uncharacterized protein</fullName>
    </submittedName>
</protein>